<dbReference type="CDD" id="cd02440">
    <property type="entry name" value="AdoMet_MTases"/>
    <property type="match status" value="1"/>
</dbReference>
<dbReference type="InterPro" id="IPR029063">
    <property type="entry name" value="SAM-dependent_MTases_sf"/>
</dbReference>
<keyword evidence="2" id="KW-0808">Transferase</keyword>
<evidence type="ECO:0000313" key="3">
    <source>
        <dbReference type="Proteomes" id="UP000009376"/>
    </source>
</evidence>
<feature type="domain" description="Methyltransferase" evidence="1">
    <location>
        <begin position="44"/>
        <end position="155"/>
    </location>
</feature>
<keyword evidence="2" id="KW-0489">Methyltransferase</keyword>
<dbReference type="SUPFAM" id="SSF53335">
    <property type="entry name" value="S-adenosyl-L-methionine-dependent methyltransferases"/>
    <property type="match status" value="1"/>
</dbReference>
<dbReference type="Proteomes" id="UP000009376">
    <property type="component" value="Unassembled WGS sequence"/>
</dbReference>
<dbReference type="AlphaFoldDB" id="D6GWW6"/>
<name>D6GWW6_PARA5</name>
<organism evidence="2 3">
    <name type="scientific">Candidatus Parvarchaeum acidophilus ARMAN-5</name>
    <dbReference type="NCBI Taxonomy" id="662762"/>
    <lineage>
        <taxon>Archaea</taxon>
        <taxon>Candidatus Parvarchaeota</taxon>
        <taxon>Candidatus Parvarchaeum</taxon>
    </lineage>
</organism>
<dbReference type="Pfam" id="PF13847">
    <property type="entry name" value="Methyltransf_31"/>
    <property type="match status" value="1"/>
</dbReference>
<dbReference type="Gene3D" id="3.40.50.150">
    <property type="entry name" value="Vaccinia Virus protein VP39"/>
    <property type="match status" value="1"/>
</dbReference>
<proteinExistence type="predicted"/>
<evidence type="ECO:0000313" key="2">
    <source>
        <dbReference type="EMBL" id="EFD92267.1"/>
    </source>
</evidence>
<accession>D6GWW6</accession>
<dbReference type="EMBL" id="GG745612">
    <property type="protein sequence ID" value="EFD92267.1"/>
    <property type="molecule type" value="Genomic_DNA"/>
</dbReference>
<dbReference type="GO" id="GO:0008168">
    <property type="term" value="F:methyltransferase activity"/>
    <property type="evidence" value="ECO:0007669"/>
    <property type="project" value="UniProtKB-KW"/>
</dbReference>
<reference evidence="2 3" key="1">
    <citation type="journal article" date="2010" name="Proc. Natl. Acad. Sci. U.S.A.">
        <title>Enigmatic, ultrasmall, uncultivated Archaea.</title>
        <authorList>
            <person name="Baker B.J."/>
            <person name="Comolli L.R."/>
            <person name="Dick G.J."/>
            <person name="Hauser L.J."/>
            <person name="Hyatt D."/>
            <person name="Dill B.D."/>
            <person name="Land M.L."/>
            <person name="Verberkmoes N.C."/>
            <person name="Hettich R.L."/>
            <person name="Banfield J.F."/>
        </authorList>
    </citation>
    <scope>NUCLEOTIDE SEQUENCE [LARGE SCALE GENOMIC DNA]</scope>
</reference>
<evidence type="ECO:0000259" key="1">
    <source>
        <dbReference type="Pfam" id="PF13847"/>
    </source>
</evidence>
<dbReference type="InterPro" id="IPR025714">
    <property type="entry name" value="Methyltranfer_dom"/>
</dbReference>
<sequence>MDYYIKGEEKFGPLSSRAYSLGSRRSLKGLYLVALNKIKKTNPKTVLDVGAGPGDLAILLASTLKNAKIFCVDPSTYMADIAINRSKKIGIKNIYYKLGSSRNIPFKTKFDIITTTLSFHHWKKKEESINYLLKRLNKNGILMICEFSYEKLTKIQKLVMGKHSLSKVEAKSYQFKGYTKKINIYKNIIIISFKKELKSINNKH</sequence>
<gene>
    <name evidence="2" type="ORF">BJBARM5_0987</name>
</gene>
<protein>
    <submittedName>
        <fullName evidence="2">Methyltransferase type 11</fullName>
    </submittedName>
</protein>
<dbReference type="GO" id="GO:0032259">
    <property type="term" value="P:methylation"/>
    <property type="evidence" value="ECO:0007669"/>
    <property type="project" value="UniProtKB-KW"/>
</dbReference>
<dbReference type="PANTHER" id="PTHR43861">
    <property type="entry name" value="TRANS-ACONITATE 2-METHYLTRANSFERASE-RELATED"/>
    <property type="match status" value="1"/>
</dbReference>